<dbReference type="InterPro" id="IPR039261">
    <property type="entry name" value="FNR_nucleotide-bd"/>
</dbReference>
<dbReference type="InterPro" id="IPR013113">
    <property type="entry name" value="SIP_FAD-bd"/>
</dbReference>
<dbReference type="Pfam" id="PF08021">
    <property type="entry name" value="FAD_binding_9"/>
    <property type="match status" value="1"/>
</dbReference>
<evidence type="ECO:0000313" key="2">
    <source>
        <dbReference type="EMBL" id="ONH29164.1"/>
    </source>
</evidence>
<dbReference type="SUPFAM" id="SSF63380">
    <property type="entry name" value="Riboflavin synthase domain-like"/>
    <property type="match status" value="1"/>
</dbReference>
<dbReference type="Pfam" id="PF04954">
    <property type="entry name" value="SIP"/>
    <property type="match status" value="1"/>
</dbReference>
<protein>
    <submittedName>
        <fullName evidence="2">NADPH-dependent ferric siderophore reductase</fullName>
    </submittedName>
</protein>
<feature type="domain" description="FAD-binding FR-type" evidence="1">
    <location>
        <begin position="21"/>
        <end position="132"/>
    </location>
</feature>
<dbReference type="EMBL" id="MOMC01000034">
    <property type="protein sequence ID" value="ONH29164.1"/>
    <property type="molecule type" value="Genomic_DNA"/>
</dbReference>
<dbReference type="Proteomes" id="UP000188929">
    <property type="component" value="Unassembled WGS sequence"/>
</dbReference>
<dbReference type="InterPro" id="IPR017938">
    <property type="entry name" value="Riboflavin_synthase-like_b-brl"/>
</dbReference>
<dbReference type="RefSeq" id="WP_076818197.1">
    <property type="nucleotide sequence ID" value="NZ_MOMC01000034.1"/>
</dbReference>
<dbReference type="InterPro" id="IPR039374">
    <property type="entry name" value="SIP_fam"/>
</dbReference>
<dbReference type="AlphaFoldDB" id="A0A1V2I9D8"/>
<comment type="caution">
    <text evidence="2">The sequence shown here is derived from an EMBL/GenBank/DDBJ whole genome shotgun (WGS) entry which is preliminary data.</text>
</comment>
<dbReference type="Gene3D" id="3.40.50.80">
    <property type="entry name" value="Nucleotide-binding domain of ferredoxin-NADP reductase (FNR) module"/>
    <property type="match status" value="1"/>
</dbReference>
<sequence length="257" mass="27621">METTDAVPTGRARRSRNPLGRVLRRAEVTGVEQLAARTRLVRLAGPALAGVAWTPGQHVSMVLADPSAPGTWLRNPLDLKRTYSVWDFHPDGRLDLALYDHGGDAPGARWAREAAPGRAVLVKGPEGHLVAQPDAAYHVFAGDDTAAVAFGAILRALPATARVFGAIEYDHPDDALPLARGDELTLVHREGEPAADSPRLPAALAALTLPAEPGVAYVAGEARTIQAVRRHLVEDRGWPRRAVLTHPFWTPGRRGMD</sequence>
<dbReference type="PROSITE" id="PS51384">
    <property type="entry name" value="FAD_FR"/>
    <property type="match status" value="1"/>
</dbReference>
<dbReference type="Gene3D" id="2.40.30.10">
    <property type="entry name" value="Translation factors"/>
    <property type="match status" value="1"/>
</dbReference>
<keyword evidence="3" id="KW-1185">Reference proteome</keyword>
<organism evidence="2 3">
    <name type="scientific">Pseudofrankia asymbiotica</name>
    <dbReference type="NCBI Taxonomy" id="1834516"/>
    <lineage>
        <taxon>Bacteria</taxon>
        <taxon>Bacillati</taxon>
        <taxon>Actinomycetota</taxon>
        <taxon>Actinomycetes</taxon>
        <taxon>Frankiales</taxon>
        <taxon>Frankiaceae</taxon>
        <taxon>Pseudofrankia</taxon>
    </lineage>
</organism>
<evidence type="ECO:0000313" key="3">
    <source>
        <dbReference type="Proteomes" id="UP000188929"/>
    </source>
</evidence>
<reference evidence="3" key="1">
    <citation type="submission" date="2016-10" db="EMBL/GenBank/DDBJ databases">
        <title>Frankia sp. NRRL B-16386 Genome sequencing.</title>
        <authorList>
            <person name="Ghodhbane-Gtari F."/>
            <person name="Swanson E."/>
            <person name="Gueddou A."/>
            <person name="Hezbri K."/>
            <person name="Ktari K."/>
            <person name="Nouioui I."/>
            <person name="Morris K."/>
            <person name="Simpson S."/>
            <person name="Abebe-Akele F."/>
            <person name="Thomas K."/>
            <person name="Gtari M."/>
            <person name="Tisa L.S."/>
        </authorList>
    </citation>
    <scope>NUCLEOTIDE SEQUENCE [LARGE SCALE GENOMIC DNA]</scope>
    <source>
        <strain evidence="3">NRRL B-16386</strain>
    </source>
</reference>
<dbReference type="InterPro" id="IPR017927">
    <property type="entry name" value="FAD-bd_FR_type"/>
</dbReference>
<gene>
    <name evidence="2" type="ORF">BL253_17280</name>
</gene>
<dbReference type="CDD" id="cd06193">
    <property type="entry name" value="siderophore_interacting"/>
    <property type="match status" value="1"/>
</dbReference>
<dbReference type="PANTHER" id="PTHR30157:SF0">
    <property type="entry name" value="NADPH-DEPENDENT FERRIC-CHELATE REDUCTASE"/>
    <property type="match status" value="1"/>
</dbReference>
<proteinExistence type="predicted"/>
<dbReference type="GO" id="GO:0016491">
    <property type="term" value="F:oxidoreductase activity"/>
    <property type="evidence" value="ECO:0007669"/>
    <property type="project" value="InterPro"/>
</dbReference>
<name>A0A1V2I9D8_9ACTN</name>
<evidence type="ECO:0000259" key="1">
    <source>
        <dbReference type="PROSITE" id="PS51384"/>
    </source>
</evidence>
<dbReference type="PANTHER" id="PTHR30157">
    <property type="entry name" value="FERRIC REDUCTASE, NADPH-DEPENDENT"/>
    <property type="match status" value="1"/>
</dbReference>
<dbReference type="InterPro" id="IPR007037">
    <property type="entry name" value="SIP_rossman_dom"/>
</dbReference>
<dbReference type="STRING" id="1834516.BL253_17280"/>
<accession>A0A1V2I9D8</accession>
<dbReference type="OrthoDB" id="3745257at2"/>